<sequence>MSPALRELFLIHTDKMCQKFILGFIDVNRHNIVVHNISIMIDDGDDKKIKVSAETDSL</sequence>
<evidence type="ECO:0000313" key="1">
    <source>
        <dbReference type="EMBL" id="EAW12992.1"/>
    </source>
</evidence>
<dbReference type="VEuPathDB" id="FungiDB:ACLA_014290"/>
<gene>
    <name evidence="1" type="ORF">ACLA_014290</name>
</gene>
<dbReference type="Proteomes" id="UP000006701">
    <property type="component" value="Unassembled WGS sequence"/>
</dbReference>
<dbReference type="AlphaFoldDB" id="A1CB74"/>
<dbReference type="EMBL" id="DS027049">
    <property type="protein sequence ID" value="EAW12992.1"/>
    <property type="molecule type" value="Genomic_DNA"/>
</dbReference>
<dbReference type="KEGG" id="act:ACLA_014290"/>
<organism evidence="1 2">
    <name type="scientific">Aspergillus clavatus (strain ATCC 1007 / CBS 513.65 / DSM 816 / NCTC 3887 / NRRL 1 / QM 1276 / 107)</name>
    <dbReference type="NCBI Taxonomy" id="344612"/>
    <lineage>
        <taxon>Eukaryota</taxon>
        <taxon>Fungi</taxon>
        <taxon>Dikarya</taxon>
        <taxon>Ascomycota</taxon>
        <taxon>Pezizomycotina</taxon>
        <taxon>Eurotiomycetes</taxon>
        <taxon>Eurotiomycetidae</taxon>
        <taxon>Eurotiales</taxon>
        <taxon>Aspergillaceae</taxon>
        <taxon>Aspergillus</taxon>
        <taxon>Aspergillus subgen. Fumigati</taxon>
    </lineage>
</organism>
<keyword evidence="2" id="KW-1185">Reference proteome</keyword>
<dbReference type="GeneID" id="4706359"/>
<dbReference type="HOGENOM" id="CLU_2978709_0_0_1"/>
<name>A1CB74_ASPCL</name>
<dbReference type="RefSeq" id="XP_001274418.1">
    <property type="nucleotide sequence ID" value="XM_001274417.1"/>
</dbReference>
<accession>A1CB74</accession>
<proteinExistence type="predicted"/>
<reference evidence="1 2" key="1">
    <citation type="journal article" date="2008" name="PLoS Genet.">
        <title>Genomic islands in the pathogenic filamentous fungus Aspergillus fumigatus.</title>
        <authorList>
            <person name="Fedorova N.D."/>
            <person name="Khaldi N."/>
            <person name="Joardar V.S."/>
            <person name="Maiti R."/>
            <person name="Amedeo P."/>
            <person name="Anderson M.J."/>
            <person name="Crabtree J."/>
            <person name="Silva J.C."/>
            <person name="Badger J.H."/>
            <person name="Albarraq A."/>
            <person name="Angiuoli S."/>
            <person name="Bussey H."/>
            <person name="Bowyer P."/>
            <person name="Cotty P.J."/>
            <person name="Dyer P.S."/>
            <person name="Egan A."/>
            <person name="Galens K."/>
            <person name="Fraser-Liggett C.M."/>
            <person name="Haas B.J."/>
            <person name="Inman J.M."/>
            <person name="Kent R."/>
            <person name="Lemieux S."/>
            <person name="Malavazi I."/>
            <person name="Orvis J."/>
            <person name="Roemer T."/>
            <person name="Ronning C.M."/>
            <person name="Sundaram J.P."/>
            <person name="Sutton G."/>
            <person name="Turner G."/>
            <person name="Venter J.C."/>
            <person name="White O.R."/>
            <person name="Whitty B.R."/>
            <person name="Youngman P."/>
            <person name="Wolfe K.H."/>
            <person name="Goldman G.H."/>
            <person name="Wortman J.R."/>
            <person name="Jiang B."/>
            <person name="Denning D.W."/>
            <person name="Nierman W.C."/>
        </authorList>
    </citation>
    <scope>NUCLEOTIDE SEQUENCE [LARGE SCALE GENOMIC DNA]</scope>
    <source>
        <strain evidence="2">ATCC 1007 / CBS 513.65 / DSM 816 / NCTC 3887 / NRRL 1</strain>
    </source>
</reference>
<evidence type="ECO:0000313" key="2">
    <source>
        <dbReference type="Proteomes" id="UP000006701"/>
    </source>
</evidence>
<protein>
    <submittedName>
        <fullName evidence="1">Uncharacterized protein</fullName>
    </submittedName>
</protein>